<dbReference type="SUPFAM" id="SSF51735">
    <property type="entry name" value="NAD(P)-binding Rossmann-fold domains"/>
    <property type="match status" value="1"/>
</dbReference>
<organism evidence="6 7">
    <name type="scientific">Paramagnetospirillum marisnigri</name>
    <dbReference type="NCBI Taxonomy" id="1285242"/>
    <lineage>
        <taxon>Bacteria</taxon>
        <taxon>Pseudomonadati</taxon>
        <taxon>Pseudomonadota</taxon>
        <taxon>Alphaproteobacteria</taxon>
        <taxon>Rhodospirillales</taxon>
        <taxon>Magnetospirillaceae</taxon>
        <taxon>Paramagnetospirillum</taxon>
    </lineage>
</organism>
<dbReference type="Pfam" id="PF03720">
    <property type="entry name" value="UDPG_MGDP_dh_C"/>
    <property type="match status" value="1"/>
</dbReference>
<dbReference type="RefSeq" id="WP_082914845.1">
    <property type="nucleotide sequence ID" value="NZ_LWQT01000055.1"/>
</dbReference>
<gene>
    <name evidence="6" type="ORF">A6A04_02520</name>
</gene>
<dbReference type="InterPro" id="IPR001732">
    <property type="entry name" value="UDP-Glc/GDP-Man_DH_N"/>
</dbReference>
<evidence type="ECO:0000256" key="2">
    <source>
        <dbReference type="ARBA" id="ARBA00023002"/>
    </source>
</evidence>
<dbReference type="PANTHER" id="PTHR43491">
    <property type="entry name" value="UDP-N-ACETYL-D-MANNOSAMINE DEHYDROGENASE"/>
    <property type="match status" value="1"/>
</dbReference>
<dbReference type="Pfam" id="PF00984">
    <property type="entry name" value="UDPG_MGDP_dh"/>
    <property type="match status" value="1"/>
</dbReference>
<dbReference type="GO" id="GO:0051287">
    <property type="term" value="F:NAD binding"/>
    <property type="evidence" value="ECO:0007669"/>
    <property type="project" value="InterPro"/>
</dbReference>
<evidence type="ECO:0000256" key="4">
    <source>
        <dbReference type="PIRNR" id="PIRNR000124"/>
    </source>
</evidence>
<protein>
    <submittedName>
        <fullName evidence="6">Nucleotide sugar dehydrogenase</fullName>
    </submittedName>
</protein>
<comment type="similarity">
    <text evidence="1 4">Belongs to the UDP-glucose/GDP-mannose dehydrogenase family.</text>
</comment>
<dbReference type="InterPro" id="IPR036220">
    <property type="entry name" value="UDP-Glc/GDP-Man_DH_C_sf"/>
</dbReference>
<dbReference type="PANTHER" id="PTHR43491:SF2">
    <property type="entry name" value="UDP-N-ACETYL-D-MANNOSAMINE DEHYDROGENASE"/>
    <property type="match status" value="1"/>
</dbReference>
<reference evidence="6 7" key="1">
    <citation type="submission" date="2016-04" db="EMBL/GenBank/DDBJ databases">
        <title>Draft genome sequence of freshwater magnetotactic bacteria Magnetospirillum marisnigri SP-1 and Magnetospirillum moscoviense BB-1.</title>
        <authorList>
            <person name="Koziaeva V."/>
            <person name="Dziuba M.V."/>
            <person name="Ivanov T.M."/>
            <person name="Kuznetsov B."/>
            <person name="Grouzdev D.S."/>
        </authorList>
    </citation>
    <scope>NUCLEOTIDE SEQUENCE [LARGE SCALE GENOMIC DNA]</scope>
    <source>
        <strain evidence="6 7">SP-1</strain>
    </source>
</reference>
<dbReference type="InterPro" id="IPR014026">
    <property type="entry name" value="UDP-Glc/GDP-Man_DH_dimer"/>
</dbReference>
<proteinExistence type="inferred from homology"/>
<dbReference type="EMBL" id="LWQT01000055">
    <property type="protein sequence ID" value="OAN50292.1"/>
    <property type="molecule type" value="Genomic_DNA"/>
</dbReference>
<dbReference type="SMART" id="SM00984">
    <property type="entry name" value="UDPG_MGDP_dh_C"/>
    <property type="match status" value="1"/>
</dbReference>
<dbReference type="PIRSF" id="PIRSF500136">
    <property type="entry name" value="UDP_ManNAc_DH"/>
    <property type="match status" value="1"/>
</dbReference>
<dbReference type="Pfam" id="PF03721">
    <property type="entry name" value="UDPG_MGDP_dh_N"/>
    <property type="match status" value="1"/>
</dbReference>
<accession>A0A178MND7</accession>
<dbReference type="InterPro" id="IPR008927">
    <property type="entry name" value="6-PGluconate_DH-like_C_sf"/>
</dbReference>
<dbReference type="Gene3D" id="3.40.50.720">
    <property type="entry name" value="NAD(P)-binding Rossmann-like Domain"/>
    <property type="match status" value="2"/>
</dbReference>
<feature type="domain" description="UDP-glucose/GDP-mannose dehydrogenase C-terminal" evidence="5">
    <location>
        <begin position="313"/>
        <end position="399"/>
    </location>
</feature>
<name>A0A178MND7_9PROT</name>
<evidence type="ECO:0000313" key="6">
    <source>
        <dbReference type="EMBL" id="OAN50292.1"/>
    </source>
</evidence>
<keyword evidence="2" id="KW-0560">Oxidoreductase</keyword>
<dbReference type="SUPFAM" id="SSF52413">
    <property type="entry name" value="UDP-glucose/GDP-mannose dehydrogenase C-terminal domain"/>
    <property type="match status" value="1"/>
</dbReference>
<dbReference type="SUPFAM" id="SSF48179">
    <property type="entry name" value="6-phosphogluconate dehydrogenase C-terminal domain-like"/>
    <property type="match status" value="1"/>
</dbReference>
<dbReference type="Proteomes" id="UP000078428">
    <property type="component" value="Unassembled WGS sequence"/>
</dbReference>
<keyword evidence="7" id="KW-1185">Reference proteome</keyword>
<dbReference type="GO" id="GO:0016628">
    <property type="term" value="F:oxidoreductase activity, acting on the CH-CH group of donors, NAD or NADP as acceptor"/>
    <property type="evidence" value="ECO:0007669"/>
    <property type="project" value="InterPro"/>
</dbReference>
<keyword evidence="3" id="KW-0520">NAD</keyword>
<dbReference type="InterPro" id="IPR036291">
    <property type="entry name" value="NAD(P)-bd_dom_sf"/>
</dbReference>
<evidence type="ECO:0000256" key="1">
    <source>
        <dbReference type="ARBA" id="ARBA00006601"/>
    </source>
</evidence>
<dbReference type="InterPro" id="IPR017476">
    <property type="entry name" value="UDP-Glc/GDP-Man"/>
</dbReference>
<dbReference type="NCBIfam" id="TIGR03026">
    <property type="entry name" value="NDP-sugDHase"/>
    <property type="match status" value="1"/>
</dbReference>
<evidence type="ECO:0000259" key="5">
    <source>
        <dbReference type="SMART" id="SM00984"/>
    </source>
</evidence>
<dbReference type="OrthoDB" id="9803238at2"/>
<comment type="caution">
    <text evidence="6">The sequence shown here is derived from an EMBL/GenBank/DDBJ whole genome shotgun (WGS) entry which is preliminary data.</text>
</comment>
<dbReference type="AlphaFoldDB" id="A0A178MND7"/>
<dbReference type="InterPro" id="IPR014027">
    <property type="entry name" value="UDP-Glc/GDP-Man_DH_C"/>
</dbReference>
<dbReference type="PIRSF" id="PIRSF000124">
    <property type="entry name" value="UDPglc_GDPman_dh"/>
    <property type="match status" value="1"/>
</dbReference>
<dbReference type="GO" id="GO:0016616">
    <property type="term" value="F:oxidoreductase activity, acting on the CH-OH group of donors, NAD or NADP as acceptor"/>
    <property type="evidence" value="ECO:0007669"/>
    <property type="project" value="InterPro"/>
</dbReference>
<evidence type="ECO:0000256" key="3">
    <source>
        <dbReference type="ARBA" id="ARBA00023027"/>
    </source>
</evidence>
<sequence length="402" mass="44014">MGNNKVADGIDVTVIGGAGHVGLPLALCFADKGLRVLVQDINQAALDVIASGRMPALEYDAQPYLDRALASGRFHMSSRPEDIPATGAVIITIGTPVDEYLNPVHKAVKACLDAILPRLVDGQLVILRSTVFPGTTDWLHHYLEEQGRKLLVAFCPERVVQGFAIRELQNMPQIVSGTTPEAEEAAAKLFGLLASDVVRVKPMEAEFAKLFNNAYRYIQFAATNQFFMIANSAGVNYHAIHDAMTRDYPRAKDMPRPGFSAGPCLFKDTMQLAAFSNNQFSLGHMAMLVNEGLILYIIQQAEKRFDLKRSTVGLLGMAFKAEVDDIRASLSYKLKKMLTLKAKTVLTTDPFVTDDPDLVGLDEVLDKSDVLMLCTPHSAYRGLDLKGKPVIDVWGMLDMGGI</sequence>
<evidence type="ECO:0000313" key="7">
    <source>
        <dbReference type="Proteomes" id="UP000078428"/>
    </source>
</evidence>
<dbReference type="InterPro" id="IPR028359">
    <property type="entry name" value="UDP_ManNAc/GlcNAc_DH"/>
</dbReference>
<dbReference type="GO" id="GO:0000271">
    <property type="term" value="P:polysaccharide biosynthetic process"/>
    <property type="evidence" value="ECO:0007669"/>
    <property type="project" value="InterPro"/>
</dbReference>
<dbReference type="STRING" id="1285242.A6A04_02520"/>